<evidence type="ECO:0000256" key="3">
    <source>
        <dbReference type="ARBA" id="ARBA00022989"/>
    </source>
</evidence>
<evidence type="ECO:0000256" key="5">
    <source>
        <dbReference type="SAM" id="Phobius"/>
    </source>
</evidence>
<protein>
    <submittedName>
        <fullName evidence="7">Amino acid/polyamine/organocation transporter (APC superfamily)</fullName>
    </submittedName>
</protein>
<dbReference type="PANTHER" id="PTHR42770">
    <property type="entry name" value="AMINO ACID TRANSPORTER-RELATED"/>
    <property type="match status" value="1"/>
</dbReference>
<dbReference type="PANTHER" id="PTHR42770:SF7">
    <property type="entry name" value="MEMBRANE PROTEIN"/>
    <property type="match status" value="1"/>
</dbReference>
<dbReference type="GO" id="GO:0016020">
    <property type="term" value="C:membrane"/>
    <property type="evidence" value="ECO:0007669"/>
    <property type="project" value="UniProtKB-SubCell"/>
</dbReference>
<comment type="caution">
    <text evidence="7">The sequence shown here is derived from an EMBL/GenBank/DDBJ whole genome shotgun (WGS) entry which is preliminary data.</text>
</comment>
<feature type="transmembrane region" description="Helical" evidence="5">
    <location>
        <begin position="327"/>
        <end position="344"/>
    </location>
</feature>
<organism evidence="7 8">
    <name type="scientific">Pseudonocardia endophytica</name>
    <dbReference type="NCBI Taxonomy" id="401976"/>
    <lineage>
        <taxon>Bacteria</taxon>
        <taxon>Bacillati</taxon>
        <taxon>Actinomycetota</taxon>
        <taxon>Actinomycetes</taxon>
        <taxon>Pseudonocardiales</taxon>
        <taxon>Pseudonocardiaceae</taxon>
        <taxon>Pseudonocardia</taxon>
    </lineage>
</organism>
<dbReference type="Pfam" id="PF00324">
    <property type="entry name" value="AA_permease"/>
    <property type="match status" value="1"/>
</dbReference>
<dbReference type="PIRSF" id="PIRSF006060">
    <property type="entry name" value="AA_transporter"/>
    <property type="match status" value="1"/>
</dbReference>
<reference evidence="7 8" key="1">
    <citation type="submission" date="2019-03" db="EMBL/GenBank/DDBJ databases">
        <title>Sequencing the genomes of 1000 actinobacteria strains.</title>
        <authorList>
            <person name="Klenk H.-P."/>
        </authorList>
    </citation>
    <scope>NUCLEOTIDE SEQUENCE [LARGE SCALE GENOMIC DNA]</scope>
    <source>
        <strain evidence="7 8">DSM 44969</strain>
    </source>
</reference>
<feature type="domain" description="Amino acid permease/ SLC12A" evidence="6">
    <location>
        <begin position="18"/>
        <end position="409"/>
    </location>
</feature>
<evidence type="ECO:0000256" key="4">
    <source>
        <dbReference type="ARBA" id="ARBA00023136"/>
    </source>
</evidence>
<dbReference type="AlphaFoldDB" id="A0A4R1HHZ7"/>
<evidence type="ECO:0000256" key="2">
    <source>
        <dbReference type="ARBA" id="ARBA00022692"/>
    </source>
</evidence>
<feature type="transmembrane region" description="Helical" evidence="5">
    <location>
        <begin position="231"/>
        <end position="254"/>
    </location>
</feature>
<feature type="transmembrane region" description="Helical" evidence="5">
    <location>
        <begin position="113"/>
        <end position="133"/>
    </location>
</feature>
<feature type="transmembrane region" description="Helical" evidence="5">
    <location>
        <begin position="274"/>
        <end position="297"/>
    </location>
</feature>
<dbReference type="RefSeq" id="WP_132430552.1">
    <property type="nucleotide sequence ID" value="NZ_SMFZ01000002.1"/>
</dbReference>
<proteinExistence type="predicted"/>
<evidence type="ECO:0000313" key="7">
    <source>
        <dbReference type="EMBL" id="TCK21857.1"/>
    </source>
</evidence>
<dbReference type="GO" id="GO:0055085">
    <property type="term" value="P:transmembrane transport"/>
    <property type="evidence" value="ECO:0007669"/>
    <property type="project" value="InterPro"/>
</dbReference>
<accession>A0A4R1HHZ7</accession>
<gene>
    <name evidence="7" type="ORF">EV378_5849</name>
</gene>
<sequence length="440" mass="43323">MSTSIRRLTTASAVAVVLAAMLGTGLYAAFAPAAAAAGPWLALAVVAAALVALLNSSSVADLAAARPGSEVLPTDLPHPAARLAGIARLVARGAAAAAAAGVFGAYVLPSQPLPVAVVAVLVVVGLNATGVRISVGASRALVAGSLVVLVLVMIVGIFPAAERPSSAVESAAAAGTAAEPAVATLQAAPVVGPLGVLTATAFVFVAFTGVSRAAELGGSLRDPLHTVRTSSAVAVLLAGVIFLGVTGALLNGLGPERLAESSTPLASLIDNGGSPALGVLVRIGAAVATASALLGVLSRASRTGSTMAQAGDLPRWIGRTGPRGTPWVADLLGGAATVLVTVLVGPVTALAVSACALLVYYALLHASVLYLERRTRRATAVASVGIVACTALAVTLPIWAVVATVSLLVAGWLASAWSAHLRRRAGSEPVETDGPDEQAA</sequence>
<feature type="transmembrane region" description="Helical" evidence="5">
    <location>
        <begin position="89"/>
        <end position="107"/>
    </location>
</feature>
<keyword evidence="2 5" id="KW-0812">Transmembrane</keyword>
<dbReference type="PROSITE" id="PS51318">
    <property type="entry name" value="TAT"/>
    <property type="match status" value="1"/>
</dbReference>
<feature type="transmembrane region" description="Helical" evidence="5">
    <location>
        <begin position="350"/>
        <end position="371"/>
    </location>
</feature>
<dbReference type="Proteomes" id="UP000295560">
    <property type="component" value="Unassembled WGS sequence"/>
</dbReference>
<dbReference type="Gene3D" id="1.20.1740.10">
    <property type="entry name" value="Amino acid/polyamine transporter I"/>
    <property type="match status" value="1"/>
</dbReference>
<feature type="transmembrane region" description="Helical" evidence="5">
    <location>
        <begin position="38"/>
        <end position="56"/>
    </location>
</feature>
<keyword evidence="8" id="KW-1185">Reference proteome</keyword>
<evidence type="ECO:0000313" key="8">
    <source>
        <dbReference type="Proteomes" id="UP000295560"/>
    </source>
</evidence>
<name>A0A4R1HHZ7_PSEEN</name>
<keyword evidence="3 5" id="KW-1133">Transmembrane helix</keyword>
<dbReference type="InterPro" id="IPR006311">
    <property type="entry name" value="TAT_signal"/>
</dbReference>
<comment type="subcellular location">
    <subcellularLocation>
        <location evidence="1">Membrane</location>
        <topology evidence="1">Multi-pass membrane protein</topology>
    </subcellularLocation>
</comment>
<dbReference type="InterPro" id="IPR050367">
    <property type="entry name" value="APC_superfamily"/>
</dbReference>
<feature type="transmembrane region" description="Helical" evidence="5">
    <location>
        <begin position="140"/>
        <end position="161"/>
    </location>
</feature>
<dbReference type="InterPro" id="IPR004841">
    <property type="entry name" value="AA-permease/SLC12A_dom"/>
</dbReference>
<feature type="transmembrane region" description="Helical" evidence="5">
    <location>
        <begin position="190"/>
        <end position="210"/>
    </location>
</feature>
<feature type="transmembrane region" description="Helical" evidence="5">
    <location>
        <begin position="400"/>
        <end position="419"/>
    </location>
</feature>
<evidence type="ECO:0000256" key="1">
    <source>
        <dbReference type="ARBA" id="ARBA00004141"/>
    </source>
</evidence>
<evidence type="ECO:0000259" key="6">
    <source>
        <dbReference type="Pfam" id="PF00324"/>
    </source>
</evidence>
<dbReference type="EMBL" id="SMFZ01000002">
    <property type="protein sequence ID" value="TCK21857.1"/>
    <property type="molecule type" value="Genomic_DNA"/>
</dbReference>
<dbReference type="OrthoDB" id="259687at2"/>
<keyword evidence="4 5" id="KW-0472">Membrane</keyword>